<evidence type="ECO:0000256" key="1">
    <source>
        <dbReference type="ARBA" id="ARBA00009156"/>
    </source>
</evidence>
<proteinExistence type="inferred from homology"/>
<dbReference type="GO" id="GO:0008993">
    <property type="term" value="F:rhamnulokinase activity"/>
    <property type="evidence" value="ECO:0007669"/>
    <property type="project" value="UniProtKB-EC"/>
</dbReference>
<evidence type="ECO:0000313" key="9">
    <source>
        <dbReference type="EMBL" id="AQQ70071.1"/>
    </source>
</evidence>
<dbReference type="EMBL" id="CP019646">
    <property type="protein sequence ID" value="AQQ70071.1"/>
    <property type="molecule type" value="Genomic_DNA"/>
</dbReference>
<dbReference type="PIRSF" id="PIRSF000538">
    <property type="entry name" value="GlpK"/>
    <property type="match status" value="1"/>
</dbReference>
<dbReference type="AlphaFoldDB" id="A0A1Q2MBL5"/>
<dbReference type="Proteomes" id="UP000188181">
    <property type="component" value="Chromosome"/>
</dbReference>
<keyword evidence="4 9" id="KW-0418">Kinase</keyword>
<dbReference type="Pfam" id="PF02782">
    <property type="entry name" value="FGGY_C"/>
    <property type="match status" value="1"/>
</dbReference>
<keyword evidence="2 9" id="KW-0808">Transferase</keyword>
<keyword evidence="10" id="KW-1185">Reference proteome</keyword>
<evidence type="ECO:0000256" key="6">
    <source>
        <dbReference type="ARBA" id="ARBA00023308"/>
    </source>
</evidence>
<dbReference type="SUPFAM" id="SSF53067">
    <property type="entry name" value="Actin-like ATPase domain"/>
    <property type="match status" value="2"/>
</dbReference>
<evidence type="ECO:0000256" key="4">
    <source>
        <dbReference type="ARBA" id="ARBA00022777"/>
    </source>
</evidence>
<dbReference type="InterPro" id="IPR043129">
    <property type="entry name" value="ATPase_NBD"/>
</dbReference>
<evidence type="ECO:0000256" key="2">
    <source>
        <dbReference type="ARBA" id="ARBA00022679"/>
    </source>
</evidence>
<evidence type="ECO:0000259" key="7">
    <source>
        <dbReference type="Pfam" id="PF00370"/>
    </source>
</evidence>
<dbReference type="PANTHER" id="PTHR43095">
    <property type="entry name" value="SUGAR KINASE"/>
    <property type="match status" value="1"/>
</dbReference>
<organism evidence="9 10">
    <name type="scientific">Limihaloglobus sulfuriphilus</name>
    <dbReference type="NCBI Taxonomy" id="1851148"/>
    <lineage>
        <taxon>Bacteria</taxon>
        <taxon>Pseudomonadati</taxon>
        <taxon>Planctomycetota</taxon>
        <taxon>Phycisphaerae</taxon>
        <taxon>Sedimentisphaerales</taxon>
        <taxon>Sedimentisphaeraceae</taxon>
        <taxon>Limihaloglobus</taxon>
    </lineage>
</organism>
<dbReference type="Pfam" id="PF00370">
    <property type="entry name" value="FGGY_N"/>
    <property type="match status" value="1"/>
</dbReference>
<dbReference type="InterPro" id="IPR018484">
    <property type="entry name" value="FGGY_N"/>
</dbReference>
<dbReference type="GO" id="GO:0005524">
    <property type="term" value="F:ATP binding"/>
    <property type="evidence" value="ECO:0007669"/>
    <property type="project" value="UniProtKB-KW"/>
</dbReference>
<comment type="similarity">
    <text evidence="1">Belongs to the FGGY kinase family.</text>
</comment>
<evidence type="ECO:0000256" key="5">
    <source>
        <dbReference type="ARBA" id="ARBA00022840"/>
    </source>
</evidence>
<dbReference type="STRING" id="1851148.SMSP2_00410"/>
<dbReference type="GO" id="GO:0019301">
    <property type="term" value="P:rhamnose catabolic process"/>
    <property type="evidence" value="ECO:0007669"/>
    <property type="project" value="InterPro"/>
</dbReference>
<evidence type="ECO:0000259" key="8">
    <source>
        <dbReference type="Pfam" id="PF02782"/>
    </source>
</evidence>
<dbReference type="OrthoDB" id="9761504at2"/>
<dbReference type="RefSeq" id="WP_146682364.1">
    <property type="nucleotide sequence ID" value="NZ_CP019646.1"/>
</dbReference>
<dbReference type="KEGG" id="pbas:SMSP2_00410"/>
<dbReference type="EC" id="2.7.1.5" evidence="9"/>
<feature type="domain" description="Carbohydrate kinase FGGY C-terminal" evidence="8">
    <location>
        <begin position="259"/>
        <end position="450"/>
    </location>
</feature>
<dbReference type="CDD" id="cd07771">
    <property type="entry name" value="ASKHA_NBD_FGGY_RhaB-like"/>
    <property type="match status" value="1"/>
</dbReference>
<name>A0A1Q2MBL5_9BACT</name>
<gene>
    <name evidence="9" type="primary">rhaB</name>
    <name evidence="9" type="ORF">SMSP2_00410</name>
</gene>
<keyword evidence="6" id="KW-0684">Rhamnose metabolism</keyword>
<dbReference type="Gene3D" id="3.30.420.40">
    <property type="match status" value="2"/>
</dbReference>
<feature type="domain" description="Carbohydrate kinase FGGY N-terminal" evidence="7">
    <location>
        <begin position="7"/>
        <end position="247"/>
    </location>
</feature>
<evidence type="ECO:0000313" key="10">
    <source>
        <dbReference type="Proteomes" id="UP000188181"/>
    </source>
</evidence>
<keyword evidence="3" id="KW-0547">Nucleotide-binding</keyword>
<accession>A0A1Q2MBL5</accession>
<protein>
    <submittedName>
        <fullName evidence="9">Rhamnulokinase</fullName>
        <ecNumber evidence="9">2.7.1.5</ecNumber>
    </submittedName>
</protein>
<keyword evidence="5" id="KW-0067">ATP-binding</keyword>
<dbReference type="InterPro" id="IPR018485">
    <property type="entry name" value="FGGY_C"/>
</dbReference>
<dbReference type="PANTHER" id="PTHR43095:SF2">
    <property type="entry name" value="GLUCONOKINASE"/>
    <property type="match status" value="1"/>
</dbReference>
<reference evidence="10" key="1">
    <citation type="submission" date="2017-02" db="EMBL/GenBank/DDBJ databases">
        <title>Comparative genomics and description of representatives of a novel lineage of planctomycetes thriving in anoxic sediments.</title>
        <authorList>
            <person name="Spring S."/>
            <person name="Bunk B."/>
            <person name="Sproer C."/>
        </authorList>
    </citation>
    <scope>NUCLEOTIDE SEQUENCE [LARGE SCALE GENOMIC DNA]</scope>
    <source>
        <strain evidence="10">SM-Chi-D1</strain>
    </source>
</reference>
<dbReference type="InterPro" id="IPR013449">
    <property type="entry name" value="Rhamnulokinase"/>
</dbReference>
<dbReference type="InterPro" id="IPR000577">
    <property type="entry name" value="Carb_kinase_FGGY"/>
</dbReference>
<sequence length="490" mass="54417">MSNQKSYIAVDLGAESGRVMLGTISDKKLTLEEMHRFETGATPRGDSIRWDVERIFGEIKTGIAAAAKKTGDSAVSIAFDSWGVDFGLIGKDGKLLEEPFHYRDERNLGMIDEASKILSKREIYENTGIQFLQFNTLFQLLSLKKSRPEILEMTDKIIMMADLFAYMLCGRAFSEYTLASTGQMVDMRTGQWNSKLLKTFDIDKDMLPEIVKPGTVVGKISPEAAKELGCTELAVVACGSHDTACAVAAVPAEKDSQWAYLSSGTWSLLGLEVDEPIINDETFSEQFTNEGGVYGTIRLLKNIMGLWLIQESRRYWLENGKEYSYPELEDMAEKTEPFQGVVDTQYHEFMMPGDMPAKINRCLEKLGYECTDEPAKISRVIVDSLAVAYRKCLERLEALTGKKTNVLHIVGGGTKHLLLCQCAANILGRKVAAGPVEATASGNVLVQAIASGQVESLEEAREMVANSFEVKIYEPKDTDKWDAFYKSVPF</sequence>
<evidence type="ECO:0000256" key="3">
    <source>
        <dbReference type="ARBA" id="ARBA00022741"/>
    </source>
</evidence>
<dbReference type="InterPro" id="IPR050406">
    <property type="entry name" value="FGGY_Carb_Kinase"/>
</dbReference>